<evidence type="ECO:0000256" key="4">
    <source>
        <dbReference type="ARBA" id="ARBA00022801"/>
    </source>
</evidence>
<evidence type="ECO:0000313" key="7">
    <source>
        <dbReference type="Proteomes" id="UP000288716"/>
    </source>
</evidence>
<comment type="similarity">
    <text evidence="1">Belongs to the DDI1 family.</text>
</comment>
<keyword evidence="2" id="KW-0645">Protease</keyword>
<accession>A0A443RYH9</accession>
<evidence type="ECO:0000256" key="3">
    <source>
        <dbReference type="ARBA" id="ARBA00022750"/>
    </source>
</evidence>
<dbReference type="EMBL" id="NCKV01017828">
    <property type="protein sequence ID" value="RWS20401.1"/>
    <property type="molecule type" value="Genomic_DNA"/>
</dbReference>
<dbReference type="Gene3D" id="2.40.70.10">
    <property type="entry name" value="Acid Proteases"/>
    <property type="match status" value="1"/>
</dbReference>
<sequence>RFLKEQIRSRTQFPGESVTNYIHTKQKLCKRYDPNMLQADLLDYIFEGIDPEMARILLPTDPRTAVNFKDNGDIDRKMDRLLDRLTDLLRPKYTSPPTQQRYVNPNNTRRVDGNPKFYSCGRVGHVARNCQFQNQATQNQRSLANNGNMSANRNPENSRVNSVDENSEVLKNEEYVAQESQFEEDDIFTQVYIKNQKINAMVDSGSVITIMSKQLANFLNLEITLYKGNSLKACNGSRLDVCGEAKAEIFFETENNINKNVLLTVAIVDQFYYDLLLGRDFMKRSKAIIDFNRNTVNFFYKPFVNKDDNKETNNQPHIVPVFDLKHKDISDISKRNSESCSKNIDNIIFRKQLDSFKLGDPHLNDVEDINVGE</sequence>
<dbReference type="Proteomes" id="UP000288716">
    <property type="component" value="Unassembled WGS sequence"/>
</dbReference>
<feature type="region of interest" description="Disordered" evidence="5">
    <location>
        <begin position="144"/>
        <end position="163"/>
    </location>
</feature>
<keyword evidence="7" id="KW-1185">Reference proteome</keyword>
<dbReference type="GO" id="GO:0006508">
    <property type="term" value="P:proteolysis"/>
    <property type="evidence" value="ECO:0007669"/>
    <property type="project" value="UniProtKB-KW"/>
</dbReference>
<keyword evidence="3" id="KW-0064">Aspartyl protease</keyword>
<organism evidence="6 7">
    <name type="scientific">Leptotrombidium deliense</name>
    <dbReference type="NCBI Taxonomy" id="299467"/>
    <lineage>
        <taxon>Eukaryota</taxon>
        <taxon>Metazoa</taxon>
        <taxon>Ecdysozoa</taxon>
        <taxon>Arthropoda</taxon>
        <taxon>Chelicerata</taxon>
        <taxon>Arachnida</taxon>
        <taxon>Acari</taxon>
        <taxon>Acariformes</taxon>
        <taxon>Trombidiformes</taxon>
        <taxon>Prostigmata</taxon>
        <taxon>Anystina</taxon>
        <taxon>Parasitengona</taxon>
        <taxon>Trombiculoidea</taxon>
        <taxon>Trombiculidae</taxon>
        <taxon>Leptotrombidium</taxon>
    </lineage>
</organism>
<keyword evidence="4" id="KW-0378">Hydrolase</keyword>
<reference evidence="6 7" key="1">
    <citation type="journal article" date="2018" name="Gigascience">
        <title>Genomes of trombidid mites reveal novel predicted allergens and laterally-transferred genes associated with secondary metabolism.</title>
        <authorList>
            <person name="Dong X."/>
            <person name="Chaisiri K."/>
            <person name="Xia D."/>
            <person name="Armstrong S.D."/>
            <person name="Fang Y."/>
            <person name="Donnelly M.J."/>
            <person name="Kadowaki T."/>
            <person name="McGarry J.W."/>
            <person name="Darby A.C."/>
            <person name="Makepeace B.L."/>
        </authorList>
    </citation>
    <scope>NUCLEOTIDE SEQUENCE [LARGE SCALE GENOMIC DNA]</scope>
    <source>
        <strain evidence="6">UoL-UT</strain>
    </source>
</reference>
<dbReference type="AlphaFoldDB" id="A0A443RYH9"/>
<dbReference type="GO" id="GO:0004190">
    <property type="term" value="F:aspartic-type endopeptidase activity"/>
    <property type="evidence" value="ECO:0007669"/>
    <property type="project" value="UniProtKB-KW"/>
</dbReference>
<comment type="caution">
    <text evidence="6">The sequence shown here is derived from an EMBL/GenBank/DDBJ whole genome shotgun (WGS) entry which is preliminary data.</text>
</comment>
<feature type="non-terminal residue" evidence="6">
    <location>
        <position position="1"/>
    </location>
</feature>
<evidence type="ECO:0000256" key="1">
    <source>
        <dbReference type="ARBA" id="ARBA00009136"/>
    </source>
</evidence>
<protein>
    <recommendedName>
        <fullName evidence="8">CCHC-type domain-containing protein</fullName>
    </recommendedName>
</protein>
<evidence type="ECO:0000256" key="2">
    <source>
        <dbReference type="ARBA" id="ARBA00022670"/>
    </source>
</evidence>
<dbReference type="PANTHER" id="PTHR12917">
    <property type="entry name" value="ASPARTYL PROTEASE DDI-RELATED"/>
    <property type="match status" value="1"/>
</dbReference>
<dbReference type="CDD" id="cd00303">
    <property type="entry name" value="retropepsin_like"/>
    <property type="match status" value="1"/>
</dbReference>
<evidence type="ECO:0000313" key="6">
    <source>
        <dbReference type="EMBL" id="RWS20401.1"/>
    </source>
</evidence>
<evidence type="ECO:0000256" key="5">
    <source>
        <dbReference type="SAM" id="MobiDB-lite"/>
    </source>
</evidence>
<name>A0A443RYH9_9ACAR</name>
<dbReference type="PANTHER" id="PTHR12917:SF1">
    <property type="entry name" value="AT13091P"/>
    <property type="match status" value="1"/>
</dbReference>
<dbReference type="OrthoDB" id="7493609at2759"/>
<dbReference type="Pfam" id="PF13975">
    <property type="entry name" value="gag-asp_proteas"/>
    <property type="match status" value="1"/>
</dbReference>
<proteinExistence type="inferred from homology"/>
<dbReference type="SUPFAM" id="SSF50630">
    <property type="entry name" value="Acid proteases"/>
    <property type="match status" value="1"/>
</dbReference>
<evidence type="ECO:0008006" key="8">
    <source>
        <dbReference type="Google" id="ProtNLM"/>
    </source>
</evidence>
<dbReference type="InterPro" id="IPR021109">
    <property type="entry name" value="Peptidase_aspartic_dom_sf"/>
</dbReference>
<gene>
    <name evidence="6" type="ORF">B4U80_12089</name>
</gene>
<feature type="non-terminal residue" evidence="6">
    <location>
        <position position="373"/>
    </location>
</feature>
<dbReference type="VEuPathDB" id="VectorBase:LDEU011639"/>